<reference evidence="2 3" key="1">
    <citation type="submission" date="2020-05" db="EMBL/GenBank/DDBJ databases">
        <title>MicrobeNet Type strains.</title>
        <authorList>
            <person name="Nicholson A.C."/>
        </authorList>
    </citation>
    <scope>NUCLEOTIDE SEQUENCE [LARGE SCALE GENOMIC DNA]</scope>
    <source>
        <strain evidence="2 3">JCM 3224</strain>
    </source>
</reference>
<dbReference type="CDD" id="cd07716">
    <property type="entry name" value="RNaseZ_short-form-like_MBL-fold"/>
    <property type="match status" value="1"/>
</dbReference>
<dbReference type="PANTHER" id="PTHR46018:SF4">
    <property type="entry name" value="METALLO-HYDROLASE YHFI-RELATED"/>
    <property type="match status" value="1"/>
</dbReference>
<dbReference type="PANTHER" id="PTHR46018">
    <property type="entry name" value="ZINC PHOSPHODIESTERASE ELAC PROTEIN 1"/>
    <property type="match status" value="1"/>
</dbReference>
<evidence type="ECO:0000313" key="2">
    <source>
        <dbReference type="EMBL" id="NNH68347.1"/>
    </source>
</evidence>
<evidence type="ECO:0000313" key="3">
    <source>
        <dbReference type="Proteomes" id="UP000586827"/>
    </source>
</evidence>
<protein>
    <submittedName>
        <fullName evidence="2">MBL fold metallo-hydrolase</fullName>
    </submittedName>
</protein>
<dbReference type="Proteomes" id="UP000586827">
    <property type="component" value="Unassembled WGS sequence"/>
</dbReference>
<dbReference type="SMART" id="SM00849">
    <property type="entry name" value="Lactamase_B"/>
    <property type="match status" value="1"/>
</dbReference>
<dbReference type="InterPro" id="IPR001279">
    <property type="entry name" value="Metallo-B-lactamas"/>
</dbReference>
<dbReference type="GO" id="GO:0042781">
    <property type="term" value="F:3'-tRNA processing endoribonuclease activity"/>
    <property type="evidence" value="ECO:0007669"/>
    <property type="project" value="TreeGrafter"/>
</dbReference>
<keyword evidence="3" id="KW-1185">Reference proteome</keyword>
<dbReference type="InterPro" id="IPR036866">
    <property type="entry name" value="RibonucZ/Hydroxyglut_hydro"/>
</dbReference>
<dbReference type="Pfam" id="PF12706">
    <property type="entry name" value="Lactamase_B_2"/>
    <property type="match status" value="1"/>
</dbReference>
<gene>
    <name evidence="2" type="ORF">HLB23_00355</name>
</gene>
<organism evidence="2 3">
    <name type="scientific">Nocardia uniformis</name>
    <dbReference type="NCBI Taxonomy" id="53432"/>
    <lineage>
        <taxon>Bacteria</taxon>
        <taxon>Bacillati</taxon>
        <taxon>Actinomycetota</taxon>
        <taxon>Actinomycetes</taxon>
        <taxon>Mycobacteriales</taxon>
        <taxon>Nocardiaceae</taxon>
        <taxon>Nocardia</taxon>
    </lineage>
</organism>
<dbReference type="EMBL" id="JABELX010000001">
    <property type="protein sequence ID" value="NNH68347.1"/>
    <property type="molecule type" value="Genomic_DNA"/>
</dbReference>
<dbReference type="Gene3D" id="3.60.15.10">
    <property type="entry name" value="Ribonuclease Z/Hydroxyacylglutathione hydrolase-like"/>
    <property type="match status" value="1"/>
</dbReference>
<feature type="domain" description="Metallo-beta-lactamase" evidence="1">
    <location>
        <begin position="18"/>
        <end position="237"/>
    </location>
</feature>
<name>A0A849BXB9_9NOCA</name>
<sequence>MQLTVLGCRAGMPADGQPSSGYLVETGGSRVLLDCGPGIATALTADRDPAGLDAVIISHLHIDHCYDLLPLGKILLAPYALAKYPGFESWFENLPDRMPLIPLYVPVGARSVLENLASALTTESLPILDRVFEAAFDIREYQPDDTVTIGDNTCEFIALPHAKPNCGLRICGPDGSLAYSGDTGVSVALERLAAGVDLFLCEASLEHTDRSAHGHLCAADAARAATAAGARELLLTHMPTGDEVWLKARLDEAVQLFPGRVRLAYPGMVHKIGR</sequence>
<proteinExistence type="predicted"/>
<accession>A0A849BXB9</accession>
<dbReference type="AlphaFoldDB" id="A0A849BXB9"/>
<comment type="caution">
    <text evidence="2">The sequence shown here is derived from an EMBL/GenBank/DDBJ whole genome shotgun (WGS) entry which is preliminary data.</text>
</comment>
<evidence type="ECO:0000259" key="1">
    <source>
        <dbReference type="SMART" id="SM00849"/>
    </source>
</evidence>
<dbReference type="RefSeq" id="WP_067527501.1">
    <property type="nucleotide sequence ID" value="NZ_JABELX010000001.1"/>
</dbReference>
<dbReference type="SUPFAM" id="SSF56281">
    <property type="entry name" value="Metallo-hydrolase/oxidoreductase"/>
    <property type="match status" value="1"/>
</dbReference>
<keyword evidence="2" id="KW-0378">Hydrolase</keyword>